<dbReference type="InterPro" id="IPR011990">
    <property type="entry name" value="TPR-like_helical_dom_sf"/>
</dbReference>
<dbReference type="PANTHER" id="PTHR11102:SF160">
    <property type="entry name" value="ERAD-ASSOCIATED E3 UBIQUITIN-PROTEIN LIGASE COMPONENT HRD3"/>
    <property type="match status" value="1"/>
</dbReference>
<keyword evidence="1" id="KW-1133">Transmembrane helix</keyword>
<dbReference type="EMBL" id="CP113836">
    <property type="protein sequence ID" value="WAL63177.1"/>
    <property type="molecule type" value="Genomic_DNA"/>
</dbReference>
<evidence type="ECO:0000313" key="3">
    <source>
        <dbReference type="Proteomes" id="UP001163203"/>
    </source>
</evidence>
<dbReference type="Pfam" id="PF07721">
    <property type="entry name" value="TPR_4"/>
    <property type="match status" value="1"/>
</dbReference>
<dbReference type="InterPro" id="IPR006597">
    <property type="entry name" value="Sel1-like"/>
</dbReference>
<dbReference type="InterPro" id="IPR050767">
    <property type="entry name" value="Sel1_AlgK"/>
</dbReference>
<protein>
    <submittedName>
        <fullName evidence="2">Tetratricopeptide repeat protein</fullName>
    </submittedName>
</protein>
<dbReference type="RefSeq" id="WP_268440917.1">
    <property type="nucleotide sequence ID" value="NZ_CP113836.1"/>
</dbReference>
<evidence type="ECO:0000256" key="1">
    <source>
        <dbReference type="SAM" id="Phobius"/>
    </source>
</evidence>
<proteinExistence type="predicted"/>
<gene>
    <name evidence="2" type="ORF">ORV05_19290</name>
</gene>
<dbReference type="Proteomes" id="UP001163203">
    <property type="component" value="Chromosome"/>
</dbReference>
<dbReference type="SMART" id="SM00671">
    <property type="entry name" value="SEL1"/>
    <property type="match status" value="7"/>
</dbReference>
<sequence length="748" mass="79507">MPVDSGNRTKLLLGGALVVVLAVLTAILTLLGVLPAALGWTLVVVAAGGLAASVLLRERRGSAPREEAPPPDVLDALRATGAVQVLPVHELDPVRLGVHPARAVPGLAPLPPYLPRTADAELDGALPRGGLVLLEGDSASGKSRTAVEAICRNARKLGWQRVLLPRDTAALRELAAHPSALANTVVWLDDLDRYLTTESHDEPLLAALRPAKRAGAVLLATLRTEARGALGSENPKARPVLAGAPPVRLDRHLDQTERATAAGYRDDPRIGAALDSAEGFAEYLCAGPAALARWHAGRSGANEPGAALVSAAVDLRRAGFAEDIPFEWLARLHGVYLSGDFRARGGTDPGGGLVWAATPVHGAGPALRPSGRNHFRPFDYLVDRTILDEAAPPVPEPVWRWLLEMRGLGADQSFRLARAAARAGRHEDAMRVWSALAGTGNPHALLALGRAEQARGDESSAEHWYRRAADAGNSWAMTSLGTLAERRRDTETAERWYRSAGEAGDPKGLINLGGLLAQQGRISEARSAYRRAAGSGDPDGLRKEAVLEILHGDRRRGTALLRQVALSGDPAAVRLMGLLAPTGDAAEQRSEIDALRSLAAETGDTEAALELARNLWNQGDLDAAESWFTRAAESGDSGVAEFGLAVLLEQRGRPAEAEPWYRRAAARGLPEAMLNLGTLLQDRGEAQKAEHWYHRALAAGHLAAEVNLGALHWHLGNFAEGQRWYQRAAARGDELAKRALTGPGTPSS</sequence>
<dbReference type="SUPFAM" id="SSF81901">
    <property type="entry name" value="HCP-like"/>
    <property type="match status" value="2"/>
</dbReference>
<accession>A0ABY7ATV0</accession>
<organism evidence="2 3">
    <name type="scientific">Amycolatopsis cynarae</name>
    <dbReference type="NCBI Taxonomy" id="2995223"/>
    <lineage>
        <taxon>Bacteria</taxon>
        <taxon>Bacillati</taxon>
        <taxon>Actinomycetota</taxon>
        <taxon>Actinomycetes</taxon>
        <taxon>Pseudonocardiales</taxon>
        <taxon>Pseudonocardiaceae</taxon>
        <taxon>Amycolatopsis</taxon>
    </lineage>
</organism>
<reference evidence="2" key="1">
    <citation type="submission" date="2022-11" db="EMBL/GenBank/DDBJ databases">
        <authorList>
            <person name="Mo P."/>
        </authorList>
    </citation>
    <scope>NUCLEOTIDE SEQUENCE</scope>
    <source>
        <strain evidence="2">HUAS 11-8</strain>
    </source>
</reference>
<dbReference type="Gene3D" id="1.25.40.10">
    <property type="entry name" value="Tetratricopeptide repeat domain"/>
    <property type="match status" value="2"/>
</dbReference>
<evidence type="ECO:0000313" key="2">
    <source>
        <dbReference type="EMBL" id="WAL63177.1"/>
    </source>
</evidence>
<name>A0ABY7ATV0_9PSEU</name>
<dbReference type="InterPro" id="IPR011717">
    <property type="entry name" value="TPR-4"/>
</dbReference>
<dbReference type="Pfam" id="PF08238">
    <property type="entry name" value="Sel1"/>
    <property type="match status" value="1"/>
</dbReference>
<keyword evidence="1" id="KW-0812">Transmembrane</keyword>
<keyword evidence="1" id="KW-0472">Membrane</keyword>
<keyword evidence="3" id="KW-1185">Reference proteome</keyword>
<dbReference type="Pfam" id="PF13432">
    <property type="entry name" value="TPR_16"/>
    <property type="match status" value="2"/>
</dbReference>
<dbReference type="PANTHER" id="PTHR11102">
    <property type="entry name" value="SEL-1-LIKE PROTEIN"/>
    <property type="match status" value="1"/>
</dbReference>
<feature type="transmembrane region" description="Helical" evidence="1">
    <location>
        <begin position="12"/>
        <end position="31"/>
    </location>
</feature>
<dbReference type="Pfam" id="PF13374">
    <property type="entry name" value="TPR_10"/>
    <property type="match status" value="1"/>
</dbReference>